<reference evidence="3" key="3">
    <citation type="submission" date="2025-08" db="UniProtKB">
        <authorList>
            <consortium name="RefSeq"/>
        </authorList>
    </citation>
    <scope>IDENTIFICATION</scope>
    <source>
        <strain evidence="3">NI907</strain>
    </source>
</reference>
<feature type="region of interest" description="Disordered" evidence="1">
    <location>
        <begin position="1"/>
        <end position="23"/>
    </location>
</feature>
<reference evidence="2 3" key="1">
    <citation type="journal article" date="2019" name="Mol. Biol. Evol.">
        <title>Blast fungal genomes show frequent chromosomal changes, gene gains and losses, and effector gene turnover.</title>
        <authorList>
            <person name="Gomez Luciano L.B."/>
            <person name="Jason Tsai I."/>
            <person name="Chuma I."/>
            <person name="Tosa Y."/>
            <person name="Chen Y.H."/>
            <person name="Li J.Y."/>
            <person name="Li M.Y."/>
            <person name="Jade Lu M.Y."/>
            <person name="Nakayashiki H."/>
            <person name="Li W.H."/>
        </authorList>
    </citation>
    <scope>NUCLEOTIDE SEQUENCE [LARGE SCALE GENOMIC DNA]</scope>
    <source>
        <strain evidence="2 3">NI907</strain>
    </source>
</reference>
<protein>
    <submittedName>
        <fullName evidence="3">Uncharacterized protein</fullName>
    </submittedName>
</protein>
<gene>
    <name evidence="3" type="ORF">PgNI_08524</name>
</gene>
<proteinExistence type="predicted"/>
<dbReference type="Proteomes" id="UP000515153">
    <property type="component" value="Chromosome V"/>
</dbReference>
<accession>A0A6P8AUQ1</accession>
<reference evidence="3" key="2">
    <citation type="submission" date="2019-10" db="EMBL/GenBank/DDBJ databases">
        <authorList>
            <consortium name="NCBI Genome Project"/>
        </authorList>
    </citation>
    <scope>NUCLEOTIDE SEQUENCE</scope>
    <source>
        <strain evidence="3">NI907</strain>
    </source>
</reference>
<evidence type="ECO:0000313" key="3">
    <source>
        <dbReference type="RefSeq" id="XP_030978646.1"/>
    </source>
</evidence>
<dbReference type="RefSeq" id="XP_030978646.1">
    <property type="nucleotide sequence ID" value="XM_031128520.1"/>
</dbReference>
<dbReference type="AlphaFoldDB" id="A0A6P8AUQ1"/>
<dbReference type="KEGG" id="pgri:PgNI_08524"/>
<sequence>MVVESRATPPHPPGLSPPPSPAKIIAIGRPDRLQLGEVRTISTGFYYTNQGKVPPHSSTCLAKIRKLVRPPLPTPCTGMSYVTRPVHARTLRS</sequence>
<organism evidence="2 3">
    <name type="scientific">Pyricularia grisea</name>
    <name type="common">Crabgrass-specific blast fungus</name>
    <name type="synonym">Magnaporthe grisea</name>
    <dbReference type="NCBI Taxonomy" id="148305"/>
    <lineage>
        <taxon>Eukaryota</taxon>
        <taxon>Fungi</taxon>
        <taxon>Dikarya</taxon>
        <taxon>Ascomycota</taxon>
        <taxon>Pezizomycotina</taxon>
        <taxon>Sordariomycetes</taxon>
        <taxon>Sordariomycetidae</taxon>
        <taxon>Magnaporthales</taxon>
        <taxon>Pyriculariaceae</taxon>
        <taxon>Pyricularia</taxon>
    </lineage>
</organism>
<feature type="compositionally biased region" description="Pro residues" evidence="1">
    <location>
        <begin position="9"/>
        <end position="21"/>
    </location>
</feature>
<dbReference type="GeneID" id="41963428"/>
<keyword evidence="2" id="KW-1185">Reference proteome</keyword>
<evidence type="ECO:0000256" key="1">
    <source>
        <dbReference type="SAM" id="MobiDB-lite"/>
    </source>
</evidence>
<name>A0A6P8AUQ1_PYRGI</name>
<evidence type="ECO:0000313" key="2">
    <source>
        <dbReference type="Proteomes" id="UP000515153"/>
    </source>
</evidence>